<evidence type="ECO:0000313" key="3">
    <source>
        <dbReference type="Proteomes" id="UP000077177"/>
    </source>
</evidence>
<protein>
    <recommendedName>
        <fullName evidence="1">Methyltransferase type 11 domain-containing protein</fullName>
    </recommendedName>
</protein>
<dbReference type="InterPro" id="IPR029063">
    <property type="entry name" value="SAM-dependent_MTases_sf"/>
</dbReference>
<dbReference type="AlphaFoldDB" id="A0A172TSK4"/>
<dbReference type="GO" id="GO:0008757">
    <property type="term" value="F:S-adenosylmethionine-dependent methyltransferase activity"/>
    <property type="evidence" value="ECO:0007669"/>
    <property type="project" value="InterPro"/>
</dbReference>
<dbReference type="SUPFAM" id="SSF53335">
    <property type="entry name" value="S-adenosyl-L-methionine-dependent methyltransferases"/>
    <property type="match status" value="1"/>
</dbReference>
<dbReference type="EMBL" id="CP011390">
    <property type="protein sequence ID" value="ANE50010.1"/>
    <property type="molecule type" value="Genomic_DNA"/>
</dbReference>
<reference evidence="3" key="1">
    <citation type="submission" date="2015-01" db="EMBL/GenBank/DDBJ databases">
        <title>Flavisolibacter sp./LCS9/ whole genome sequencing.</title>
        <authorList>
            <person name="Kim M.K."/>
            <person name="Srinivasan S."/>
            <person name="Lee J.-J."/>
        </authorList>
    </citation>
    <scope>NUCLEOTIDE SEQUENCE [LARGE SCALE GENOMIC DNA]</scope>
    <source>
        <strain evidence="3">LCS9</strain>
    </source>
</reference>
<dbReference type="RefSeq" id="WP_066402206.1">
    <property type="nucleotide sequence ID" value="NZ_CP011390.1"/>
</dbReference>
<keyword evidence="3" id="KW-1185">Reference proteome</keyword>
<accession>A0A172TSK4</accession>
<evidence type="ECO:0000313" key="2">
    <source>
        <dbReference type="EMBL" id="ANE50010.1"/>
    </source>
</evidence>
<dbReference type="PATRIC" id="fig|1492898.3.peg.1171"/>
<dbReference type="CDD" id="cd02440">
    <property type="entry name" value="AdoMet_MTases"/>
    <property type="match status" value="1"/>
</dbReference>
<proteinExistence type="predicted"/>
<dbReference type="InterPro" id="IPR013216">
    <property type="entry name" value="Methyltransf_11"/>
</dbReference>
<gene>
    <name evidence="2" type="ORF">SY85_05380</name>
</gene>
<feature type="domain" description="Methyltransferase type 11" evidence="1">
    <location>
        <begin position="73"/>
        <end position="126"/>
    </location>
</feature>
<sequence>MSLVKKVADNSSTASLSHSMRYKRFVYFKSLIDKLNKPVTILDIGGTQEYWINMGVDSKDIKITLLNLSLQTTTSPNFLSVVGDATNLSEYANRSFDIVFSNSVIEHLFTKENQGRMAREVMRVGKYHFIQTPNYYFPMEPHFLFPGFQFLPKSVRVLLINKFNLGHICRKGNIEDARSIVEEIRLLKTKEMQELFPKSIIWKEKFAGLAKSIVAHNLS</sequence>
<dbReference type="OrthoDB" id="7260171at2"/>
<dbReference type="Gene3D" id="3.40.50.150">
    <property type="entry name" value="Vaccinia Virus protein VP39"/>
    <property type="match status" value="1"/>
</dbReference>
<dbReference type="KEGG" id="fla:SY85_05380"/>
<dbReference type="STRING" id="1492898.SY85_05380"/>
<organism evidence="2 3">
    <name type="scientific">Flavisolibacter tropicus</name>
    <dbReference type="NCBI Taxonomy" id="1492898"/>
    <lineage>
        <taxon>Bacteria</taxon>
        <taxon>Pseudomonadati</taxon>
        <taxon>Bacteroidota</taxon>
        <taxon>Chitinophagia</taxon>
        <taxon>Chitinophagales</taxon>
        <taxon>Chitinophagaceae</taxon>
        <taxon>Flavisolibacter</taxon>
    </lineage>
</organism>
<reference evidence="2 3" key="2">
    <citation type="journal article" date="2016" name="Int. J. Syst. Evol. Microbiol.">
        <title>Flavisolibacter tropicus sp. nov., isolated from tropical soil.</title>
        <authorList>
            <person name="Lee J.J."/>
            <person name="Kang M.S."/>
            <person name="Kim G.S."/>
            <person name="Lee C.S."/>
            <person name="Lim S."/>
            <person name="Lee J."/>
            <person name="Roh S.H."/>
            <person name="Kang H."/>
            <person name="Ha J.M."/>
            <person name="Bae S."/>
            <person name="Jung H.Y."/>
            <person name="Kim M.K."/>
        </authorList>
    </citation>
    <scope>NUCLEOTIDE SEQUENCE [LARGE SCALE GENOMIC DNA]</scope>
    <source>
        <strain evidence="2 3">LCS9</strain>
    </source>
</reference>
<dbReference type="Pfam" id="PF08241">
    <property type="entry name" value="Methyltransf_11"/>
    <property type="match status" value="1"/>
</dbReference>
<name>A0A172TSK4_9BACT</name>
<dbReference type="Proteomes" id="UP000077177">
    <property type="component" value="Chromosome"/>
</dbReference>
<evidence type="ECO:0000259" key="1">
    <source>
        <dbReference type="Pfam" id="PF08241"/>
    </source>
</evidence>